<gene>
    <name evidence="2" type="ORF">DdX_01821</name>
</gene>
<evidence type="ECO:0000313" key="3">
    <source>
        <dbReference type="Proteomes" id="UP001201812"/>
    </source>
</evidence>
<dbReference type="InterPro" id="IPR011009">
    <property type="entry name" value="Kinase-like_dom_sf"/>
</dbReference>
<dbReference type="InterPro" id="IPR012877">
    <property type="entry name" value="Dhs-27"/>
</dbReference>
<dbReference type="InterPro" id="IPR052961">
    <property type="entry name" value="Oxido-Kinase-like_Enzymes"/>
</dbReference>
<evidence type="ECO:0000313" key="2">
    <source>
        <dbReference type="EMBL" id="KAI1729573.1"/>
    </source>
</evidence>
<protein>
    <submittedName>
        <fullName evidence="2">Ecdysteroid kinase domain-containing protein</fullName>
    </submittedName>
</protein>
<organism evidence="2 3">
    <name type="scientific">Ditylenchus destructor</name>
    <dbReference type="NCBI Taxonomy" id="166010"/>
    <lineage>
        <taxon>Eukaryota</taxon>
        <taxon>Metazoa</taxon>
        <taxon>Ecdysozoa</taxon>
        <taxon>Nematoda</taxon>
        <taxon>Chromadorea</taxon>
        <taxon>Rhabditida</taxon>
        <taxon>Tylenchina</taxon>
        <taxon>Tylenchomorpha</taxon>
        <taxon>Sphaerularioidea</taxon>
        <taxon>Anguinidae</taxon>
        <taxon>Anguininae</taxon>
        <taxon>Ditylenchus</taxon>
    </lineage>
</organism>
<dbReference type="GO" id="GO:0016301">
    <property type="term" value="F:kinase activity"/>
    <property type="evidence" value="ECO:0007669"/>
    <property type="project" value="UniProtKB-KW"/>
</dbReference>
<proteinExistence type="predicted"/>
<dbReference type="Pfam" id="PF07914">
    <property type="entry name" value="DUF1679"/>
    <property type="match status" value="1"/>
</dbReference>
<comment type="caution">
    <text evidence="2">The sequence shown here is derived from an EMBL/GenBank/DDBJ whole genome shotgun (WGS) entry which is preliminary data.</text>
</comment>
<dbReference type="SUPFAM" id="SSF56112">
    <property type="entry name" value="Protein kinase-like (PK-like)"/>
    <property type="match status" value="1"/>
</dbReference>
<dbReference type="SMART" id="SM00587">
    <property type="entry name" value="CHK"/>
    <property type="match status" value="1"/>
</dbReference>
<accession>A0AAD4RBH4</accession>
<keyword evidence="3" id="KW-1185">Reference proteome</keyword>
<dbReference type="Proteomes" id="UP001201812">
    <property type="component" value="Unassembled WGS sequence"/>
</dbReference>
<evidence type="ECO:0000259" key="1">
    <source>
        <dbReference type="SMART" id="SM00587"/>
    </source>
</evidence>
<keyword evidence="2" id="KW-0418">Kinase</keyword>
<feature type="domain" description="CHK kinase-like" evidence="1">
    <location>
        <begin position="142"/>
        <end position="334"/>
    </location>
</feature>
<dbReference type="EMBL" id="JAKKPZ010000001">
    <property type="protein sequence ID" value="KAI1729573.1"/>
    <property type="molecule type" value="Genomic_DNA"/>
</dbReference>
<dbReference type="PANTHER" id="PTHR23020">
    <property type="entry name" value="UNCHARACTERIZED NUCLEAR HORMONE RECEPTOR-RELATED"/>
    <property type="match status" value="1"/>
</dbReference>
<dbReference type="Gene3D" id="3.90.1200.10">
    <property type="match status" value="1"/>
</dbReference>
<dbReference type="PANTHER" id="PTHR23020:SF41">
    <property type="entry name" value="AMINOGLYCOSIDE PHOSPHOTRANSFERASE DOMAIN-CONTAINING PROTEIN"/>
    <property type="match status" value="1"/>
</dbReference>
<keyword evidence="2" id="KW-0808">Transferase</keyword>
<dbReference type="AlphaFoldDB" id="A0AAD4RBH4"/>
<name>A0AAD4RBH4_9BILA</name>
<sequence length="399" mass="44808">MCPIHEWKLETISLPFLVKTLSDNDPSWTYGDDYSVVTELPKATWISEGKGYASKIYSVQISVGPKTHSIVIKILSTSIQLGQDGSNSDYNNQDKKVEHSNMLALAHNRELDFYTISSAFVHMKIPKFISGQKVECGNQGFLLMEDLSTRAKSDFNVARGLTLEQAKSLIEQMCVLQIQSLGIADLEKNFCQINVLIGAVAEYSRSCVEIIASKKYEWFDAGRAKEVLSWTSADQFSWIISAKKEFEMPPVLVHQDLWPGNILWEIGNSENQTESTESDDRMLAIVDWQNCHAGSFTSDLAAIIGVNSSGCLRQEHENELLDFYIQRMSDLSQLCSQAKNIRLNKSNVNASYKISLKCAVLQMAMTLVTNPTHDEIPANESEGPLTQRFRQLIEDIFIA</sequence>
<dbReference type="InterPro" id="IPR015897">
    <property type="entry name" value="CHK_kinase-like"/>
</dbReference>
<reference evidence="2" key="1">
    <citation type="submission" date="2022-01" db="EMBL/GenBank/DDBJ databases">
        <title>Genome Sequence Resource for Two Populations of Ditylenchus destructor, the Migratory Endoparasitic Phytonematode.</title>
        <authorList>
            <person name="Zhang H."/>
            <person name="Lin R."/>
            <person name="Xie B."/>
        </authorList>
    </citation>
    <scope>NUCLEOTIDE SEQUENCE</scope>
    <source>
        <strain evidence="2">BazhouSP</strain>
    </source>
</reference>